<reference evidence="2" key="2">
    <citation type="submission" date="2013-10" db="EMBL/GenBank/DDBJ databases">
        <authorList>
            <person name="Aslett M."/>
        </authorList>
    </citation>
    <scope>NUCLEOTIDE SEQUENCE [LARGE SCALE GENOMIC DNA]</scope>
    <source>
        <strain evidence="2">Houghton</strain>
    </source>
</reference>
<feature type="region of interest" description="Disordered" evidence="1">
    <location>
        <begin position="309"/>
        <end position="402"/>
    </location>
</feature>
<dbReference type="Pfam" id="PF13650">
    <property type="entry name" value="Asp_protease_2"/>
    <property type="match status" value="1"/>
</dbReference>
<dbReference type="Proteomes" id="UP000030750">
    <property type="component" value="Unassembled WGS sequence"/>
</dbReference>
<dbReference type="InterPro" id="IPR001969">
    <property type="entry name" value="Aspartic_peptidase_AS"/>
</dbReference>
<dbReference type="Gene3D" id="2.40.70.10">
    <property type="entry name" value="Acid Proteases"/>
    <property type="match status" value="1"/>
</dbReference>
<dbReference type="PROSITE" id="PS00141">
    <property type="entry name" value="ASP_PROTEASE"/>
    <property type="match status" value="1"/>
</dbReference>
<feature type="compositionally biased region" description="Basic and acidic residues" evidence="1">
    <location>
        <begin position="365"/>
        <end position="376"/>
    </location>
</feature>
<evidence type="ECO:0008006" key="4">
    <source>
        <dbReference type="Google" id="ProtNLM"/>
    </source>
</evidence>
<dbReference type="CDD" id="cd00303">
    <property type="entry name" value="retropepsin_like"/>
    <property type="match status" value="1"/>
</dbReference>
<dbReference type="VEuPathDB" id="ToxoDB:EBH_0056050"/>
<feature type="compositionally biased region" description="Basic and acidic residues" evidence="1">
    <location>
        <begin position="31"/>
        <end position="40"/>
    </location>
</feature>
<dbReference type="InterPro" id="IPR021109">
    <property type="entry name" value="Peptidase_aspartic_dom_sf"/>
</dbReference>
<evidence type="ECO:0000313" key="3">
    <source>
        <dbReference type="Proteomes" id="UP000030750"/>
    </source>
</evidence>
<feature type="region of interest" description="Disordered" evidence="1">
    <location>
        <begin position="1"/>
        <end position="40"/>
    </location>
</feature>
<name>U6LXG2_9EIME</name>
<sequence>MVPMPMQGPDNSAPAASHQPRQASSRGGRSILRDNTEDTPKERLLRMQEHFQKVVEFTLHRLASTSDRSLTSSDRRRGTFRAPPDFNGERPKEWLMQINRRGPELMPTTWEQFQDFIMQRFGMAPIVTTTRRLKEIEYKGSFEEVVEKFSSILAEGEEPSEGILKDLAATWYEYTTERFRREVERRDDLIRQGWVLNSKQDREQGQDKGWRHEQAKETGVGRLFCAEVITSHTPEQRDRKDLGCREGIHAISVAEGAMIKAKQFQRCGENGRQSLKQRQRKQMMTQHHSLCMQKGVNGLDCLQKEAEVKEDSLSEKQRTAKLTEVSRSAGPDDEEWGAGICPTSRKPSRRDGRTRQPHMQQQTEIEIHDAQSHTDVEAQDVPSSSRLVPENPEAGDKTCSDGLLDSRSQLWWRSATSEQDSQISHWVAAAVGEGRVWVLRVQIQGKTVEALVDTGASRSFIVPSLVTELAMGTSALYPHVRFKVASGEDFVVRLAVEGVAFVVGSLQSHHDFLVAQVPHKMILGADWLWKENVIWDFKEHTLCIKKHNNVHRLL</sequence>
<dbReference type="AlphaFoldDB" id="U6LXG2"/>
<dbReference type="SUPFAM" id="SSF50630">
    <property type="entry name" value="Acid proteases"/>
    <property type="match status" value="1"/>
</dbReference>
<feature type="compositionally biased region" description="Basic and acidic residues" evidence="1">
    <location>
        <begin position="309"/>
        <end position="318"/>
    </location>
</feature>
<protein>
    <recommendedName>
        <fullName evidence="4">Retrotransposon gag domain-containing protein</fullName>
    </recommendedName>
</protein>
<keyword evidence="3" id="KW-1185">Reference proteome</keyword>
<accession>U6LXG2</accession>
<gene>
    <name evidence="2" type="ORF">EBH_0056050</name>
</gene>
<evidence type="ECO:0000256" key="1">
    <source>
        <dbReference type="SAM" id="MobiDB-lite"/>
    </source>
</evidence>
<proteinExistence type="predicted"/>
<dbReference type="GO" id="GO:0006508">
    <property type="term" value="P:proteolysis"/>
    <property type="evidence" value="ECO:0007669"/>
    <property type="project" value="InterPro"/>
</dbReference>
<feature type="region of interest" description="Disordered" evidence="1">
    <location>
        <begin position="65"/>
        <end position="89"/>
    </location>
</feature>
<organism evidence="2 3">
    <name type="scientific">Eimeria brunetti</name>
    <dbReference type="NCBI Taxonomy" id="51314"/>
    <lineage>
        <taxon>Eukaryota</taxon>
        <taxon>Sar</taxon>
        <taxon>Alveolata</taxon>
        <taxon>Apicomplexa</taxon>
        <taxon>Conoidasida</taxon>
        <taxon>Coccidia</taxon>
        <taxon>Eucoccidiorida</taxon>
        <taxon>Eimeriorina</taxon>
        <taxon>Eimeriidae</taxon>
        <taxon>Eimeria</taxon>
    </lineage>
</organism>
<dbReference type="OrthoDB" id="8068580at2759"/>
<reference evidence="2" key="1">
    <citation type="submission" date="2013-10" db="EMBL/GenBank/DDBJ databases">
        <title>Genomic analysis of the causative agents of coccidiosis in chickens.</title>
        <authorList>
            <person name="Reid A.J."/>
            <person name="Blake D."/>
            <person name="Billington K."/>
            <person name="Browne H."/>
            <person name="Dunn M."/>
            <person name="Hung S."/>
            <person name="Kawahara F."/>
            <person name="Miranda-Saavedra D."/>
            <person name="Mourier T."/>
            <person name="Nagra H."/>
            <person name="Otto T.D."/>
            <person name="Rawlings N."/>
            <person name="Sanchez A."/>
            <person name="Sanders M."/>
            <person name="Subramaniam C."/>
            <person name="Tay Y."/>
            <person name="Dear P."/>
            <person name="Doerig C."/>
            <person name="Gruber A."/>
            <person name="Parkinson J."/>
            <person name="Shirley M."/>
            <person name="Wan K.L."/>
            <person name="Berriman M."/>
            <person name="Tomley F."/>
            <person name="Pain A."/>
        </authorList>
    </citation>
    <scope>NUCLEOTIDE SEQUENCE [LARGE SCALE GENOMIC DNA]</scope>
    <source>
        <strain evidence="2">Houghton</strain>
    </source>
</reference>
<evidence type="ECO:0000313" key="2">
    <source>
        <dbReference type="EMBL" id="CDJ53309.1"/>
    </source>
</evidence>
<dbReference type="GO" id="GO:0004190">
    <property type="term" value="F:aspartic-type endopeptidase activity"/>
    <property type="evidence" value="ECO:0007669"/>
    <property type="project" value="InterPro"/>
</dbReference>
<dbReference type="EMBL" id="HG713299">
    <property type="protein sequence ID" value="CDJ53309.1"/>
    <property type="molecule type" value="Genomic_DNA"/>
</dbReference>